<evidence type="ECO:0000313" key="8">
    <source>
        <dbReference type="Proteomes" id="UP000179807"/>
    </source>
</evidence>
<organism evidence="7 8">
    <name type="scientific">Tritrichomonas foetus</name>
    <dbReference type="NCBI Taxonomy" id="1144522"/>
    <lineage>
        <taxon>Eukaryota</taxon>
        <taxon>Metamonada</taxon>
        <taxon>Parabasalia</taxon>
        <taxon>Tritrichomonadida</taxon>
        <taxon>Tritrichomonadidae</taxon>
        <taxon>Tritrichomonas</taxon>
    </lineage>
</organism>
<dbReference type="SMART" id="SM00132">
    <property type="entry name" value="LIM"/>
    <property type="match status" value="4"/>
</dbReference>
<dbReference type="VEuPathDB" id="TrichDB:TRFO_22601"/>
<accession>A0A1J4KGI6</accession>
<keyword evidence="1 5" id="KW-0479">Metal-binding</keyword>
<reference evidence="7" key="1">
    <citation type="submission" date="2016-10" db="EMBL/GenBank/DDBJ databases">
        <authorList>
            <person name="Benchimol M."/>
            <person name="Almeida L.G."/>
            <person name="Vasconcelos A.T."/>
            <person name="Perreira-Neves A."/>
            <person name="Rosa I.A."/>
            <person name="Tasca T."/>
            <person name="Bogo M.R."/>
            <person name="de Souza W."/>
        </authorList>
    </citation>
    <scope>NUCLEOTIDE SEQUENCE [LARGE SCALE GENOMIC DNA]</scope>
    <source>
        <strain evidence="7">K</strain>
    </source>
</reference>
<feature type="domain" description="LIM zinc-binding" evidence="6">
    <location>
        <begin position="277"/>
        <end position="336"/>
    </location>
</feature>
<dbReference type="InterPro" id="IPR001781">
    <property type="entry name" value="Znf_LIM"/>
</dbReference>
<comment type="caution">
    <text evidence="7">The sequence shown here is derived from an EMBL/GenBank/DDBJ whole genome shotgun (WGS) entry which is preliminary data.</text>
</comment>
<dbReference type="PROSITE" id="PS00028">
    <property type="entry name" value="ZINC_FINGER_C2H2_1"/>
    <property type="match status" value="1"/>
</dbReference>
<proteinExistence type="predicted"/>
<dbReference type="PANTHER" id="PTHR24212:SF8">
    <property type="entry name" value="LIM ZINC FINGER DOMAIN CONTAINING PROTEIN"/>
    <property type="match status" value="1"/>
</dbReference>
<evidence type="ECO:0000313" key="7">
    <source>
        <dbReference type="EMBL" id="OHT08774.1"/>
    </source>
</evidence>
<feature type="domain" description="LIM zinc-binding" evidence="6">
    <location>
        <begin position="459"/>
        <end position="521"/>
    </location>
</feature>
<evidence type="ECO:0000256" key="4">
    <source>
        <dbReference type="ARBA" id="ARBA00023038"/>
    </source>
</evidence>
<dbReference type="CDD" id="cd08368">
    <property type="entry name" value="LIM"/>
    <property type="match status" value="3"/>
</dbReference>
<dbReference type="SUPFAM" id="SSF57716">
    <property type="entry name" value="Glucocorticoid receptor-like (DNA-binding domain)"/>
    <property type="match status" value="2"/>
</dbReference>
<evidence type="ECO:0000256" key="2">
    <source>
        <dbReference type="ARBA" id="ARBA00022737"/>
    </source>
</evidence>
<dbReference type="AlphaFoldDB" id="A0A1J4KGI6"/>
<feature type="domain" description="LIM zinc-binding" evidence="6">
    <location>
        <begin position="337"/>
        <end position="401"/>
    </location>
</feature>
<dbReference type="PROSITE" id="PS50023">
    <property type="entry name" value="LIM_DOMAIN_2"/>
    <property type="match status" value="3"/>
</dbReference>
<evidence type="ECO:0000256" key="1">
    <source>
        <dbReference type="ARBA" id="ARBA00022723"/>
    </source>
</evidence>
<protein>
    <recommendedName>
        <fullName evidence="6">LIM zinc-binding domain-containing protein</fullName>
    </recommendedName>
</protein>
<dbReference type="GeneID" id="94837357"/>
<dbReference type="EMBL" id="MLAK01000658">
    <property type="protein sequence ID" value="OHT08774.1"/>
    <property type="molecule type" value="Genomic_DNA"/>
</dbReference>
<gene>
    <name evidence="7" type="ORF">TRFO_22601</name>
</gene>
<evidence type="ECO:0000256" key="3">
    <source>
        <dbReference type="ARBA" id="ARBA00022833"/>
    </source>
</evidence>
<evidence type="ECO:0000256" key="5">
    <source>
        <dbReference type="PROSITE-ProRule" id="PRU00125"/>
    </source>
</evidence>
<dbReference type="Proteomes" id="UP000179807">
    <property type="component" value="Unassembled WGS sequence"/>
</dbReference>
<dbReference type="GO" id="GO:0046872">
    <property type="term" value="F:metal ion binding"/>
    <property type="evidence" value="ECO:0007669"/>
    <property type="project" value="UniProtKB-KW"/>
</dbReference>
<keyword evidence="2" id="KW-0677">Repeat</keyword>
<keyword evidence="8" id="KW-1185">Reference proteome</keyword>
<dbReference type="Pfam" id="PF00412">
    <property type="entry name" value="LIM"/>
    <property type="match status" value="3"/>
</dbReference>
<dbReference type="PANTHER" id="PTHR24212">
    <property type="entry name" value="ZYXIN/TRIP6"/>
    <property type="match status" value="1"/>
</dbReference>
<dbReference type="Gene3D" id="2.10.110.10">
    <property type="entry name" value="Cysteine Rich Protein"/>
    <property type="match status" value="4"/>
</dbReference>
<keyword evidence="3 5" id="KW-0862">Zinc</keyword>
<sequence>MSQKCVDPYALPDYNEMSSPLRNETNVVFQQDDIEISMNNSNLEKGKILPSQSHHLIETLKNYIPSSAKERRVSFNTDTIFEQYSNMNIMPSELDNPLPSGTFPDFSNTIDVSDNNKDVFLMKDSISPTDLDSLPDYVVPDNLALHFEDPTILPDLPRLPTFNFDPGNMNIPSSLMTRYSKTGINSKRNVNNQNNDNNNNSQNRNSQIRELNSVTDLLLSDGFDNQMNLPQIPSTTSIGPMIAPESVSGSNGSSGNLPKVIQTIDDSEVNADGLPIRNCSICDRPVEFDGLFANGLYFHKTCANCFNCSTHIQPPKVIIFKEKLYCMDCSKSRNNINICKICNLPLDGLIKEIKINEFTQTKIHSYCLSCYECSRSLGKGQEEIINDTIFCKRCAQVIKNRKCVKCQEIIVGEFIKKHKKYYHPDHFSCINCTKLLYGNNYIIHHNKILCSSCGLYYMQHCQQCKQALYLTDEPLLKWRGKLYHKACFTCRVCGCDLLHDKAISFHRRPHCESCFNQRTFEFSISTSKMNHHLHSIKNMIERRKKLEYEGVKIFYPEYSDQRDRFIEEIVDTDAESSENDSKLFPFETLKLEK</sequence>
<name>A0A1J4KGI6_9EUKA</name>
<evidence type="ECO:0000259" key="6">
    <source>
        <dbReference type="PROSITE" id="PS50023"/>
    </source>
</evidence>
<dbReference type="OrthoDB" id="274660at2759"/>
<dbReference type="RefSeq" id="XP_068361910.1">
    <property type="nucleotide sequence ID" value="XM_068502653.1"/>
</dbReference>
<dbReference type="InterPro" id="IPR013087">
    <property type="entry name" value="Znf_C2H2_type"/>
</dbReference>
<keyword evidence="4 5" id="KW-0440">LIM domain</keyword>
<dbReference type="PROSITE" id="PS00478">
    <property type="entry name" value="LIM_DOMAIN_1"/>
    <property type="match status" value="2"/>
</dbReference>